<dbReference type="PROSITE" id="PS01271">
    <property type="entry name" value="NA_SULFATE"/>
    <property type="match status" value="1"/>
</dbReference>
<organism evidence="8 9">
    <name type="scientific">Stegodyphus mimosarum</name>
    <name type="common">African social velvet spider</name>
    <dbReference type="NCBI Taxonomy" id="407821"/>
    <lineage>
        <taxon>Eukaryota</taxon>
        <taxon>Metazoa</taxon>
        <taxon>Ecdysozoa</taxon>
        <taxon>Arthropoda</taxon>
        <taxon>Chelicerata</taxon>
        <taxon>Arachnida</taxon>
        <taxon>Araneae</taxon>
        <taxon>Araneomorphae</taxon>
        <taxon>Entelegynae</taxon>
        <taxon>Eresoidea</taxon>
        <taxon>Eresidae</taxon>
        <taxon>Stegodyphus</taxon>
    </lineage>
</organism>
<dbReference type="STRING" id="407821.A0A087U7L2"/>
<name>A0A087U7L2_STEMI</name>
<reference evidence="8 9" key="1">
    <citation type="submission" date="2013-11" db="EMBL/GenBank/DDBJ databases">
        <title>Genome sequencing of Stegodyphus mimosarum.</title>
        <authorList>
            <person name="Bechsgaard J."/>
        </authorList>
    </citation>
    <scope>NUCLEOTIDE SEQUENCE [LARGE SCALE GENOMIC DNA]</scope>
</reference>
<evidence type="ECO:0000256" key="4">
    <source>
        <dbReference type="ARBA" id="ARBA00022692"/>
    </source>
</evidence>
<dbReference type="EMBL" id="KK118585">
    <property type="protein sequence ID" value="KFM73351.1"/>
    <property type="molecule type" value="Genomic_DNA"/>
</dbReference>
<sequence>MIQLSFLSPLTVQIILCVCTTVLTEVISNSTVTTILLPVVNEMAVAFRIHPLYLMLPVTISSSYAFMLPVAGGPNAIVFDTGHMKTVEMIKPGIIMNIMCCIIQILMINSIGSFVFSLDNFPDWAAKNTFQNSNFNASFSVT</sequence>
<evidence type="ECO:0000256" key="7">
    <source>
        <dbReference type="SAM" id="Phobius"/>
    </source>
</evidence>
<keyword evidence="9" id="KW-1185">Reference proteome</keyword>
<dbReference type="GO" id="GO:0015137">
    <property type="term" value="F:citrate transmembrane transporter activity"/>
    <property type="evidence" value="ECO:0007669"/>
    <property type="project" value="TreeGrafter"/>
</dbReference>
<evidence type="ECO:0000256" key="1">
    <source>
        <dbReference type="ARBA" id="ARBA00004141"/>
    </source>
</evidence>
<evidence type="ECO:0000313" key="9">
    <source>
        <dbReference type="Proteomes" id="UP000054359"/>
    </source>
</evidence>
<evidence type="ECO:0000256" key="2">
    <source>
        <dbReference type="ARBA" id="ARBA00006772"/>
    </source>
</evidence>
<evidence type="ECO:0000256" key="3">
    <source>
        <dbReference type="ARBA" id="ARBA00022448"/>
    </source>
</evidence>
<dbReference type="OrthoDB" id="6436472at2759"/>
<dbReference type="GO" id="GO:0015141">
    <property type="term" value="F:succinate transmembrane transporter activity"/>
    <property type="evidence" value="ECO:0007669"/>
    <property type="project" value="TreeGrafter"/>
</dbReference>
<dbReference type="InterPro" id="IPR001898">
    <property type="entry name" value="SLC13A/DASS"/>
</dbReference>
<feature type="transmembrane region" description="Helical" evidence="7">
    <location>
        <begin position="52"/>
        <end position="73"/>
    </location>
</feature>
<comment type="similarity">
    <text evidence="2">Belongs to the SLC13A/DASS transporter (TC 2.A.47) family. NADC subfamily.</text>
</comment>
<keyword evidence="4 7" id="KW-0812">Transmembrane</keyword>
<keyword evidence="3" id="KW-0813">Transport</keyword>
<dbReference type="Pfam" id="PF00939">
    <property type="entry name" value="Na_sulph_symp"/>
    <property type="match status" value="1"/>
</dbReference>
<comment type="subcellular location">
    <subcellularLocation>
        <location evidence="1">Membrane</location>
        <topology evidence="1">Multi-pass membrane protein</topology>
    </subcellularLocation>
</comment>
<dbReference type="Proteomes" id="UP000054359">
    <property type="component" value="Unassembled WGS sequence"/>
</dbReference>
<dbReference type="GO" id="GO:0005886">
    <property type="term" value="C:plasma membrane"/>
    <property type="evidence" value="ECO:0007669"/>
    <property type="project" value="TreeGrafter"/>
</dbReference>
<keyword evidence="5 7" id="KW-1133">Transmembrane helix</keyword>
<dbReference type="AlphaFoldDB" id="A0A087U7L2"/>
<dbReference type="PANTHER" id="PTHR10283">
    <property type="entry name" value="SOLUTE CARRIER FAMILY 13 MEMBER"/>
    <property type="match status" value="1"/>
</dbReference>
<proteinExistence type="inferred from homology"/>
<dbReference type="InterPro" id="IPR031312">
    <property type="entry name" value="Na/sul_symport_CS"/>
</dbReference>
<protein>
    <submittedName>
        <fullName evidence="8">Solute carrier family 13 member 5</fullName>
    </submittedName>
</protein>
<dbReference type="PANTHER" id="PTHR10283:SF82">
    <property type="entry name" value="SOLUTE CARRIER FAMILY 13 MEMBER 2"/>
    <property type="match status" value="1"/>
</dbReference>
<evidence type="ECO:0000256" key="5">
    <source>
        <dbReference type="ARBA" id="ARBA00022989"/>
    </source>
</evidence>
<dbReference type="OMA" id="PEWANNT"/>
<keyword evidence="6 7" id="KW-0472">Membrane</keyword>
<feature type="non-terminal residue" evidence="8">
    <location>
        <position position="142"/>
    </location>
</feature>
<feature type="transmembrane region" description="Helical" evidence="7">
    <location>
        <begin position="94"/>
        <end position="116"/>
    </location>
</feature>
<evidence type="ECO:0000256" key="6">
    <source>
        <dbReference type="ARBA" id="ARBA00023136"/>
    </source>
</evidence>
<gene>
    <name evidence="8" type="ORF">X975_07083</name>
</gene>
<evidence type="ECO:0000313" key="8">
    <source>
        <dbReference type="EMBL" id="KFM73351.1"/>
    </source>
</evidence>
<accession>A0A087U7L2</accession>